<evidence type="ECO:0000313" key="2">
    <source>
        <dbReference type="EMBL" id="MFC4299774.1"/>
    </source>
</evidence>
<dbReference type="RefSeq" id="WP_376814307.1">
    <property type="nucleotide sequence ID" value="NZ_JBHSDY010000011.1"/>
</dbReference>
<gene>
    <name evidence="2" type="ORF">ACFO0J_17165</name>
</gene>
<sequence length="182" mass="19552">MTQPTLATRFQTCLRRVFLIAPLMALTLAAWPAAAQDDEDPRWYHDNYDQKTLLVYGVPHSDYTIMMFACAPGEKAVEIYLQDENSGARPGEKLPIRLQAGGQHIQFSATGLENQDSGGADFQADLPLNDTLRHVLSASGDLAVTIKGHTERYPLAGIAQPAATLLAACDAAKPSGKSGAAQ</sequence>
<evidence type="ECO:0000256" key="1">
    <source>
        <dbReference type="SAM" id="SignalP"/>
    </source>
</evidence>
<feature type="signal peptide" evidence="1">
    <location>
        <begin position="1"/>
        <end position="35"/>
    </location>
</feature>
<keyword evidence="1" id="KW-0732">Signal</keyword>
<organism evidence="2 3">
    <name type="scientific">Castellaniella hirudinis</name>
    <dbReference type="NCBI Taxonomy" id="1144617"/>
    <lineage>
        <taxon>Bacteria</taxon>
        <taxon>Pseudomonadati</taxon>
        <taxon>Pseudomonadota</taxon>
        <taxon>Betaproteobacteria</taxon>
        <taxon>Burkholderiales</taxon>
        <taxon>Alcaligenaceae</taxon>
        <taxon>Castellaniella</taxon>
    </lineage>
</organism>
<comment type="caution">
    <text evidence="2">The sequence shown here is derived from an EMBL/GenBank/DDBJ whole genome shotgun (WGS) entry which is preliminary data.</text>
</comment>
<dbReference type="EMBL" id="JBHSDY010000011">
    <property type="protein sequence ID" value="MFC4299774.1"/>
    <property type="molecule type" value="Genomic_DNA"/>
</dbReference>
<protein>
    <submittedName>
        <fullName evidence="2">Uncharacterized protein</fullName>
    </submittedName>
</protein>
<accession>A0ABV8S438</accession>
<name>A0ABV8S438_9BURK</name>
<dbReference type="Proteomes" id="UP001595756">
    <property type="component" value="Unassembled WGS sequence"/>
</dbReference>
<proteinExistence type="predicted"/>
<evidence type="ECO:0000313" key="3">
    <source>
        <dbReference type="Proteomes" id="UP001595756"/>
    </source>
</evidence>
<reference evidence="3" key="1">
    <citation type="journal article" date="2019" name="Int. J. Syst. Evol. Microbiol.">
        <title>The Global Catalogue of Microorganisms (GCM) 10K type strain sequencing project: providing services to taxonomists for standard genome sequencing and annotation.</title>
        <authorList>
            <consortium name="The Broad Institute Genomics Platform"/>
            <consortium name="The Broad Institute Genome Sequencing Center for Infectious Disease"/>
            <person name="Wu L."/>
            <person name="Ma J."/>
        </authorList>
    </citation>
    <scope>NUCLEOTIDE SEQUENCE [LARGE SCALE GENOMIC DNA]</scope>
    <source>
        <strain evidence="3">CGMCC 1.19029</strain>
    </source>
</reference>
<feature type="chain" id="PRO_5046006092" evidence="1">
    <location>
        <begin position="36"/>
        <end position="182"/>
    </location>
</feature>
<keyword evidence="3" id="KW-1185">Reference proteome</keyword>